<dbReference type="SMART" id="SM00822">
    <property type="entry name" value="PKS_KR"/>
    <property type="match status" value="1"/>
</dbReference>
<dbReference type="Proteomes" id="UP001499884">
    <property type="component" value="Unassembled WGS sequence"/>
</dbReference>
<dbReference type="InterPro" id="IPR057326">
    <property type="entry name" value="KR_dom"/>
</dbReference>
<dbReference type="PRINTS" id="PR00080">
    <property type="entry name" value="SDRFAMILY"/>
</dbReference>
<dbReference type="NCBIfam" id="NF004824">
    <property type="entry name" value="PRK06180.1"/>
    <property type="match status" value="1"/>
</dbReference>
<accession>A0ABP7EI96</accession>
<evidence type="ECO:0000313" key="6">
    <source>
        <dbReference type="EMBL" id="GAA3719549.1"/>
    </source>
</evidence>
<dbReference type="PANTHER" id="PTHR43976:SF16">
    <property type="entry name" value="SHORT-CHAIN DEHYDROGENASE_REDUCTASE FAMILY PROTEIN"/>
    <property type="match status" value="1"/>
</dbReference>
<dbReference type="NCBIfam" id="NF006114">
    <property type="entry name" value="PRK08263.1"/>
    <property type="match status" value="1"/>
</dbReference>
<dbReference type="InterPro" id="IPR036291">
    <property type="entry name" value="NAD(P)-bd_dom_sf"/>
</dbReference>
<dbReference type="PRINTS" id="PR00081">
    <property type="entry name" value="GDHRDH"/>
</dbReference>
<dbReference type="EMBL" id="BAABEP010000007">
    <property type="protein sequence ID" value="GAA3719549.1"/>
    <property type="molecule type" value="Genomic_DNA"/>
</dbReference>
<gene>
    <name evidence="6" type="ORF">GCM10023082_16230</name>
</gene>
<dbReference type="Gene3D" id="3.40.50.720">
    <property type="entry name" value="NAD(P)-binding Rossmann-like Domain"/>
    <property type="match status" value="1"/>
</dbReference>
<dbReference type="PANTHER" id="PTHR43976">
    <property type="entry name" value="SHORT CHAIN DEHYDROGENASE"/>
    <property type="match status" value="1"/>
</dbReference>
<sequence>MSESQKPHEPQKSQESQESQGSQVWFVTGSSRGLGRAVVVAALDAGHRVVATARNPAQLDDLAVAYGDRLHPVALDVTDGAAARAAVLDAVRAHGRLDVLVNNAGYGDIAPIEDMPEEAFRAQMDTNFYGTYHTTRAAVPVMREQGSGHIIQVSSSGGRATTPGLGAYQAAKWAVGGFSEVLSREVGPLGVRVTIIEPGGLRTDWAGSSMATPPVGEAYRETVGAMVEATRAASGRQPGDPAKAAGVIVRVAGMAEPPLHLLLGTDGYAYVTASERARTESDRTWYHLTESIAFDAA</sequence>
<dbReference type="CDD" id="cd05374">
    <property type="entry name" value="17beta-HSD-like_SDR_c"/>
    <property type="match status" value="1"/>
</dbReference>
<reference evidence="7" key="1">
    <citation type="journal article" date="2019" name="Int. J. Syst. Evol. Microbiol.">
        <title>The Global Catalogue of Microorganisms (GCM) 10K type strain sequencing project: providing services to taxonomists for standard genome sequencing and annotation.</title>
        <authorList>
            <consortium name="The Broad Institute Genomics Platform"/>
            <consortium name="The Broad Institute Genome Sequencing Center for Infectious Disease"/>
            <person name="Wu L."/>
            <person name="Ma J."/>
        </authorList>
    </citation>
    <scope>NUCLEOTIDE SEQUENCE [LARGE SCALE GENOMIC DNA]</scope>
    <source>
        <strain evidence="7">JCM 30846</strain>
    </source>
</reference>
<keyword evidence="2" id="KW-0560">Oxidoreductase</keyword>
<proteinExistence type="inferred from homology"/>
<evidence type="ECO:0000259" key="5">
    <source>
        <dbReference type="SMART" id="SM00822"/>
    </source>
</evidence>
<evidence type="ECO:0000256" key="3">
    <source>
        <dbReference type="RuleBase" id="RU000363"/>
    </source>
</evidence>
<protein>
    <submittedName>
        <fullName evidence="6">SDR family NAD(P)-dependent oxidoreductase</fullName>
    </submittedName>
</protein>
<organism evidence="6 7">
    <name type="scientific">Streptomyces tremellae</name>
    <dbReference type="NCBI Taxonomy" id="1124239"/>
    <lineage>
        <taxon>Bacteria</taxon>
        <taxon>Bacillati</taxon>
        <taxon>Actinomycetota</taxon>
        <taxon>Actinomycetes</taxon>
        <taxon>Kitasatosporales</taxon>
        <taxon>Streptomycetaceae</taxon>
        <taxon>Streptomyces</taxon>
    </lineage>
</organism>
<evidence type="ECO:0000256" key="4">
    <source>
        <dbReference type="SAM" id="MobiDB-lite"/>
    </source>
</evidence>
<comment type="caution">
    <text evidence="6">The sequence shown here is derived from an EMBL/GenBank/DDBJ whole genome shotgun (WGS) entry which is preliminary data.</text>
</comment>
<comment type="similarity">
    <text evidence="1 3">Belongs to the short-chain dehydrogenases/reductases (SDR) family.</text>
</comment>
<dbReference type="Pfam" id="PF00106">
    <property type="entry name" value="adh_short"/>
    <property type="match status" value="1"/>
</dbReference>
<feature type="region of interest" description="Disordered" evidence="4">
    <location>
        <begin position="1"/>
        <end position="22"/>
    </location>
</feature>
<dbReference type="SUPFAM" id="SSF51735">
    <property type="entry name" value="NAD(P)-binding Rossmann-fold domains"/>
    <property type="match status" value="1"/>
</dbReference>
<feature type="compositionally biased region" description="Low complexity" evidence="4">
    <location>
        <begin position="13"/>
        <end position="22"/>
    </location>
</feature>
<feature type="domain" description="Ketoreductase" evidence="5">
    <location>
        <begin position="23"/>
        <end position="208"/>
    </location>
</feature>
<keyword evidence="7" id="KW-1185">Reference proteome</keyword>
<evidence type="ECO:0000256" key="1">
    <source>
        <dbReference type="ARBA" id="ARBA00006484"/>
    </source>
</evidence>
<feature type="compositionally biased region" description="Basic and acidic residues" evidence="4">
    <location>
        <begin position="1"/>
        <end position="12"/>
    </location>
</feature>
<name>A0ABP7EI96_9ACTN</name>
<evidence type="ECO:0000256" key="2">
    <source>
        <dbReference type="ARBA" id="ARBA00023002"/>
    </source>
</evidence>
<evidence type="ECO:0000313" key="7">
    <source>
        <dbReference type="Proteomes" id="UP001499884"/>
    </source>
</evidence>
<dbReference type="InterPro" id="IPR002347">
    <property type="entry name" value="SDR_fam"/>
</dbReference>
<dbReference type="InterPro" id="IPR051911">
    <property type="entry name" value="SDR_oxidoreductase"/>
</dbReference>